<dbReference type="GO" id="GO:0016787">
    <property type="term" value="F:hydrolase activity"/>
    <property type="evidence" value="ECO:0007669"/>
    <property type="project" value="UniProtKB-KW"/>
</dbReference>
<evidence type="ECO:0000256" key="1">
    <source>
        <dbReference type="ARBA" id="ARBA00006620"/>
    </source>
</evidence>
<dbReference type="SUPFAM" id="SSF54786">
    <property type="entry name" value="YcfA/nrd intein domain"/>
    <property type="match status" value="1"/>
</dbReference>
<keyword evidence="4" id="KW-0255">Endonuclease</keyword>
<evidence type="ECO:0000313" key="9">
    <source>
        <dbReference type="Proteomes" id="UP000270205"/>
    </source>
</evidence>
<dbReference type="RefSeq" id="WP_002663457.1">
    <property type="nucleotide sequence ID" value="NZ_JAXFPJ010000101.1"/>
</dbReference>
<dbReference type="InterPro" id="IPR038570">
    <property type="entry name" value="HicA_sf"/>
</dbReference>
<sequence>MKCNEFFREIKKKGWRFLRQGKGSHEIWTNGTIEVSIPNHGSKEIPYGLEKSLRKQMGL</sequence>
<dbReference type="AlphaFoldDB" id="A0A7Z8YQ17"/>
<evidence type="ECO:0000256" key="7">
    <source>
        <dbReference type="ARBA" id="ARBA00023016"/>
    </source>
</evidence>
<proteinExistence type="inferred from homology"/>
<dbReference type="GO" id="GO:0003729">
    <property type="term" value="F:mRNA binding"/>
    <property type="evidence" value="ECO:0007669"/>
    <property type="project" value="InterPro"/>
</dbReference>
<evidence type="ECO:0000256" key="2">
    <source>
        <dbReference type="ARBA" id="ARBA00022649"/>
    </source>
</evidence>
<evidence type="ECO:0000256" key="3">
    <source>
        <dbReference type="ARBA" id="ARBA00022722"/>
    </source>
</evidence>
<keyword evidence="3" id="KW-0540">Nuclease</keyword>
<keyword evidence="7" id="KW-0346">Stress response</keyword>
<organism evidence="8 9">
    <name type="scientific">Bergeyella zoohelcum</name>
    <dbReference type="NCBI Taxonomy" id="1015"/>
    <lineage>
        <taxon>Bacteria</taxon>
        <taxon>Pseudomonadati</taxon>
        <taxon>Bacteroidota</taxon>
        <taxon>Flavobacteriia</taxon>
        <taxon>Flavobacteriales</taxon>
        <taxon>Weeksellaceae</taxon>
        <taxon>Bergeyella</taxon>
    </lineage>
</organism>
<dbReference type="Gene3D" id="3.30.920.30">
    <property type="entry name" value="Hypothetical protein"/>
    <property type="match status" value="1"/>
</dbReference>
<comment type="caution">
    <text evidence="8">The sequence shown here is derived from an EMBL/GenBank/DDBJ whole genome shotgun (WGS) entry which is preliminary data.</text>
</comment>
<dbReference type="Proteomes" id="UP000270205">
    <property type="component" value="Unassembled WGS sequence"/>
</dbReference>
<keyword evidence="2" id="KW-1277">Toxin-antitoxin system</keyword>
<keyword evidence="5" id="KW-0378">Hydrolase</keyword>
<accession>A0A7Z8YQ17</accession>
<dbReference type="EMBL" id="UYIV01000001">
    <property type="protein sequence ID" value="VDH05863.1"/>
    <property type="molecule type" value="Genomic_DNA"/>
</dbReference>
<dbReference type="InterPro" id="IPR012933">
    <property type="entry name" value="HicA_mRNA_interferase"/>
</dbReference>
<dbReference type="Pfam" id="PF07927">
    <property type="entry name" value="HicA_toxin"/>
    <property type="match status" value="1"/>
</dbReference>
<evidence type="ECO:0000256" key="6">
    <source>
        <dbReference type="ARBA" id="ARBA00022884"/>
    </source>
</evidence>
<reference evidence="8 9" key="1">
    <citation type="submission" date="2018-11" db="EMBL/GenBank/DDBJ databases">
        <authorList>
            <consortium name="Pathogen Informatics"/>
        </authorList>
    </citation>
    <scope>NUCLEOTIDE SEQUENCE [LARGE SCALE GENOMIC DNA]</scope>
    <source>
        <strain evidence="8 9">NCTC12929</strain>
    </source>
</reference>
<evidence type="ECO:0000256" key="4">
    <source>
        <dbReference type="ARBA" id="ARBA00022759"/>
    </source>
</evidence>
<protein>
    <submittedName>
        <fullName evidence="8">YcfA-like protein</fullName>
    </submittedName>
</protein>
<comment type="similarity">
    <text evidence="1">Belongs to the HicA mRNA interferase family.</text>
</comment>
<gene>
    <name evidence="8" type="ORF">NCTC12929_02024</name>
</gene>
<name>A0A7Z8YQ17_9FLAO</name>
<evidence type="ECO:0000256" key="5">
    <source>
        <dbReference type="ARBA" id="ARBA00022801"/>
    </source>
</evidence>
<dbReference type="GO" id="GO:0004519">
    <property type="term" value="F:endonuclease activity"/>
    <property type="evidence" value="ECO:0007669"/>
    <property type="project" value="UniProtKB-KW"/>
</dbReference>
<evidence type="ECO:0000313" key="8">
    <source>
        <dbReference type="EMBL" id="VDH05863.1"/>
    </source>
</evidence>
<keyword evidence="6" id="KW-0694">RNA-binding</keyword>